<dbReference type="Gene3D" id="3.40.50.300">
    <property type="entry name" value="P-loop containing nucleotide triphosphate hydrolases"/>
    <property type="match status" value="1"/>
</dbReference>
<keyword evidence="3" id="KW-0547">Nucleotide-binding</keyword>
<sequence length="848" mass="94634">MSDDEYDEFGNYVGPEIEPDEEEIHSYASRRDLVDLMSNPARVRNVALVGHIHHGKTSFMDLLVEQTHQISPLESSEYMRYTDTRSDEQTLRRSIKAVPMSLALEDSSSNHILCNIMDAPGHLDLSDEMTAALRLSDGAVLVVDPSEGVMLNTERAIQHAIQENLPIVVVITKVDKLITELNLRPEVAYNKLRDTIKIINDHISAVSSAAQNVTTIDPTVGNVCFASSSRTFQQDRPATGGERSFVEFVLEPLYRIYSLVIGEQTKILKTILDDDAVNLSNAVYCPMIGEPKKSMEAILAGFGVRLHNAAYTMKAWPLLRLACSNVFGTASGFTDMLVQHIPSAKDAAGWKVEHIYTGPKDSKLYEAMKQCTSSGPLMIDVVKFYPKSDWSALDAFGRVYSGTLKTGQSVKILQEAYTVEEYDDTPVKEVTNLWVYQGRYRLAISTAGPGSWVLIEGIDAGITKTATLCNSKYDVYHGSKYNVEDAYLFQPLQFNTLPLMRVSAEPSHPTGLPIVLEGLRYISRTYPHANIKVEESALHMILGTGEFQMNRIIKDLSEFCSDSGVEIKDSVPAVLFRETVVESSSMKCSAKTPKRNKITMIAEPLEKGLAEDIENVAVSTDWTSKAVDEFFKRMHKWDLLDGQSVWAFGPDEHGPNVLLDGTLSTEVDKGLLRAVRDYIVHGFQWAARQGPLCDEPMRNVKFKIVDAIFASELSHGWPEGIAPTTRRVAHSAFLMAAPRLMEPVYYVEIHTPVDDLPKVREAFLRGTESYMLQMLLEVPTKRRVSVLIAFDHWAIVPGDPLAESRVLQPYEATPPTQNLARQFMMETRKYKGMSEDVDVGGDEPSDED</sequence>
<dbReference type="Gene3D" id="3.30.70.240">
    <property type="match status" value="1"/>
</dbReference>
<dbReference type="EMBL" id="CAMGYJ010000008">
    <property type="protein sequence ID" value="CAI0460591.1"/>
    <property type="molecule type" value="Genomic_DNA"/>
</dbReference>
<dbReference type="GO" id="GO:0003924">
    <property type="term" value="F:GTPase activity"/>
    <property type="evidence" value="ECO:0007669"/>
    <property type="project" value="InterPro"/>
</dbReference>
<dbReference type="GO" id="GO:0046540">
    <property type="term" value="C:U4/U6 x U5 tri-snRNP complex"/>
    <property type="evidence" value="ECO:0007669"/>
    <property type="project" value="TreeGrafter"/>
</dbReference>
<dbReference type="FunFam" id="3.40.50.300:FF:000646">
    <property type="entry name" value="U5 small nuclear ribonucleoprotein component"/>
    <property type="match status" value="1"/>
</dbReference>
<dbReference type="PANTHER" id="PTHR42908">
    <property type="entry name" value="TRANSLATION ELONGATION FACTOR-RELATED"/>
    <property type="match status" value="1"/>
</dbReference>
<dbReference type="GO" id="GO:0016607">
    <property type="term" value="C:nuclear speck"/>
    <property type="evidence" value="ECO:0007669"/>
    <property type="project" value="UniProtKB-SubCell"/>
</dbReference>
<dbReference type="AlphaFoldDB" id="A0AAV0NPY3"/>
<evidence type="ECO:0000256" key="4">
    <source>
        <dbReference type="ARBA" id="ARBA00023134"/>
    </source>
</evidence>
<dbReference type="Proteomes" id="UP001154282">
    <property type="component" value="Unassembled WGS sequence"/>
</dbReference>
<dbReference type="GO" id="GO:0005829">
    <property type="term" value="C:cytosol"/>
    <property type="evidence" value="ECO:0007669"/>
    <property type="project" value="TreeGrafter"/>
</dbReference>
<dbReference type="InterPro" id="IPR035647">
    <property type="entry name" value="EFG_III/V"/>
</dbReference>
<dbReference type="Gene3D" id="3.30.230.10">
    <property type="match status" value="1"/>
</dbReference>
<dbReference type="GO" id="GO:0000398">
    <property type="term" value="P:mRNA splicing, via spliceosome"/>
    <property type="evidence" value="ECO:0007669"/>
    <property type="project" value="TreeGrafter"/>
</dbReference>
<dbReference type="InterPro" id="IPR027417">
    <property type="entry name" value="P-loop_NTPase"/>
</dbReference>
<dbReference type="NCBIfam" id="TIGR00231">
    <property type="entry name" value="small_GTP"/>
    <property type="match status" value="1"/>
</dbReference>
<organism evidence="9 10">
    <name type="scientific">Linum tenue</name>
    <dbReference type="NCBI Taxonomy" id="586396"/>
    <lineage>
        <taxon>Eukaryota</taxon>
        <taxon>Viridiplantae</taxon>
        <taxon>Streptophyta</taxon>
        <taxon>Embryophyta</taxon>
        <taxon>Tracheophyta</taxon>
        <taxon>Spermatophyta</taxon>
        <taxon>Magnoliopsida</taxon>
        <taxon>eudicotyledons</taxon>
        <taxon>Gunneridae</taxon>
        <taxon>Pentapetalae</taxon>
        <taxon>rosids</taxon>
        <taxon>fabids</taxon>
        <taxon>Malpighiales</taxon>
        <taxon>Linaceae</taxon>
        <taxon>Linum</taxon>
    </lineage>
</organism>
<keyword evidence="5" id="KW-0508">mRNA splicing</keyword>
<dbReference type="InterPro" id="IPR004161">
    <property type="entry name" value="EFTu-like_2"/>
</dbReference>
<dbReference type="FunFam" id="3.30.70.870:FF:000002">
    <property type="entry name" value="Translation elongation factor 2"/>
    <property type="match status" value="1"/>
</dbReference>
<dbReference type="Pfam" id="PF03764">
    <property type="entry name" value="EFG_IV"/>
    <property type="match status" value="1"/>
</dbReference>
<name>A0AAV0NPY3_9ROSI</name>
<accession>A0AAV0NPY3</accession>
<keyword evidence="6" id="KW-0539">Nucleus</keyword>
<dbReference type="Pfam" id="PF03144">
    <property type="entry name" value="GTP_EFTU_D2"/>
    <property type="match status" value="1"/>
</dbReference>
<comment type="caution">
    <text evidence="9">The sequence shown here is derived from an EMBL/GenBank/DDBJ whole genome shotgun (WGS) entry which is preliminary data.</text>
</comment>
<dbReference type="Gene3D" id="2.40.30.10">
    <property type="entry name" value="Translation factors"/>
    <property type="match status" value="1"/>
</dbReference>
<dbReference type="GO" id="GO:0071007">
    <property type="term" value="C:U2-type catalytic step 2 spliceosome"/>
    <property type="evidence" value="ECO:0007669"/>
    <property type="project" value="TreeGrafter"/>
</dbReference>
<keyword evidence="10" id="KW-1185">Reference proteome</keyword>
<dbReference type="CDD" id="cd04090">
    <property type="entry name" value="EF2_II_snRNP"/>
    <property type="match status" value="1"/>
</dbReference>
<evidence type="ECO:0000313" key="9">
    <source>
        <dbReference type="EMBL" id="CAI0460591.1"/>
    </source>
</evidence>
<dbReference type="SUPFAM" id="SSF54211">
    <property type="entry name" value="Ribosomal protein S5 domain 2-like"/>
    <property type="match status" value="1"/>
</dbReference>
<gene>
    <name evidence="9" type="ORF">LITE_LOCUS34535</name>
</gene>
<dbReference type="Gene3D" id="3.30.70.870">
    <property type="entry name" value="Elongation Factor G (Translational Gtpase), domain 3"/>
    <property type="match status" value="1"/>
</dbReference>
<dbReference type="InterPro" id="IPR005517">
    <property type="entry name" value="Transl_elong_EFG/EF2_IV"/>
</dbReference>
<dbReference type="CDD" id="cd01683">
    <property type="entry name" value="EF2_IV_snRNP"/>
    <property type="match status" value="1"/>
</dbReference>
<keyword evidence="4" id="KW-0342">GTP-binding</keyword>
<feature type="domain" description="Tr-type G" evidence="8">
    <location>
        <begin position="41"/>
        <end position="231"/>
    </location>
</feature>
<evidence type="ECO:0000256" key="7">
    <source>
        <dbReference type="ARBA" id="ARBA00079027"/>
    </source>
</evidence>
<evidence type="ECO:0000256" key="1">
    <source>
        <dbReference type="ARBA" id="ARBA00004324"/>
    </source>
</evidence>
<evidence type="ECO:0000313" key="10">
    <source>
        <dbReference type="Proteomes" id="UP001154282"/>
    </source>
</evidence>
<dbReference type="FunFam" id="3.30.230.10:FF:000009">
    <property type="entry name" value="116 kDa U5 small nuclear ribonucleoprotein component"/>
    <property type="match status" value="1"/>
</dbReference>
<dbReference type="SUPFAM" id="SSF50447">
    <property type="entry name" value="Translation proteins"/>
    <property type="match status" value="1"/>
</dbReference>
<dbReference type="SUPFAM" id="SSF52540">
    <property type="entry name" value="P-loop containing nucleoside triphosphate hydrolases"/>
    <property type="match status" value="1"/>
</dbReference>
<dbReference type="InterPro" id="IPR000795">
    <property type="entry name" value="T_Tr_GTP-bd_dom"/>
</dbReference>
<dbReference type="Pfam" id="PF00009">
    <property type="entry name" value="GTP_EFTU"/>
    <property type="match status" value="1"/>
</dbReference>
<dbReference type="FunFam" id="2.40.30.10:FF:000029">
    <property type="entry name" value="116 kDa U5 small nuclear ribonucleoprotein component"/>
    <property type="match status" value="1"/>
</dbReference>
<dbReference type="PROSITE" id="PS51722">
    <property type="entry name" value="G_TR_2"/>
    <property type="match status" value="1"/>
</dbReference>
<dbReference type="SUPFAM" id="SSF54980">
    <property type="entry name" value="EF-G C-terminal domain-like"/>
    <property type="match status" value="1"/>
</dbReference>
<evidence type="ECO:0000256" key="5">
    <source>
        <dbReference type="ARBA" id="ARBA00023187"/>
    </source>
</evidence>
<comment type="subcellular location">
    <subcellularLocation>
        <location evidence="1">Nucleus speckle</location>
    </subcellularLocation>
</comment>
<keyword evidence="2" id="KW-0507">mRNA processing</keyword>
<dbReference type="GO" id="GO:0005525">
    <property type="term" value="F:GTP binding"/>
    <property type="evidence" value="ECO:0007669"/>
    <property type="project" value="UniProtKB-KW"/>
</dbReference>
<dbReference type="InterPro" id="IPR005225">
    <property type="entry name" value="Small_GTP-bd"/>
</dbReference>
<proteinExistence type="predicted"/>
<dbReference type="InterPro" id="IPR009000">
    <property type="entry name" value="Transl_B-barrel_sf"/>
</dbReference>
<evidence type="ECO:0000256" key="2">
    <source>
        <dbReference type="ARBA" id="ARBA00022664"/>
    </source>
</evidence>
<dbReference type="GO" id="GO:0030623">
    <property type="term" value="F:U5 snRNA binding"/>
    <property type="evidence" value="ECO:0007669"/>
    <property type="project" value="TreeGrafter"/>
</dbReference>
<protein>
    <recommendedName>
        <fullName evidence="7">SNU114 homolog</fullName>
    </recommendedName>
</protein>
<dbReference type="InterPro" id="IPR020568">
    <property type="entry name" value="Ribosomal_Su5_D2-typ_SF"/>
</dbReference>
<evidence type="ECO:0000256" key="6">
    <source>
        <dbReference type="ARBA" id="ARBA00023242"/>
    </source>
</evidence>
<dbReference type="InterPro" id="IPR014721">
    <property type="entry name" value="Ribsml_uS5_D2-typ_fold_subgr"/>
</dbReference>
<dbReference type="PANTHER" id="PTHR42908:SF6">
    <property type="entry name" value="116 KDA U5 SMALL NUCLEAR RIBONUCLEOPROTEIN COMPONENT"/>
    <property type="match status" value="1"/>
</dbReference>
<dbReference type="PRINTS" id="PR00315">
    <property type="entry name" value="ELONGATNFCT"/>
</dbReference>
<reference evidence="9" key="1">
    <citation type="submission" date="2022-08" db="EMBL/GenBank/DDBJ databases">
        <authorList>
            <person name="Gutierrez-Valencia J."/>
        </authorList>
    </citation>
    <scope>NUCLEOTIDE SEQUENCE</scope>
</reference>
<evidence type="ECO:0000256" key="3">
    <source>
        <dbReference type="ARBA" id="ARBA00022741"/>
    </source>
</evidence>
<evidence type="ECO:0000259" key="8">
    <source>
        <dbReference type="PROSITE" id="PS51722"/>
    </source>
</evidence>
<dbReference type="SMART" id="SM00889">
    <property type="entry name" value="EFG_IV"/>
    <property type="match status" value="1"/>
</dbReference>